<proteinExistence type="predicted"/>
<dbReference type="Pfam" id="PF00001">
    <property type="entry name" value="7tm_1"/>
    <property type="match status" value="1"/>
</dbReference>
<dbReference type="EMBL" id="JBJKFK010004052">
    <property type="protein sequence ID" value="KAL3309316.1"/>
    <property type="molecule type" value="Genomic_DNA"/>
</dbReference>
<dbReference type="PANTHER" id="PTHR46641">
    <property type="entry name" value="FMRFAMIDE RECEPTOR-RELATED"/>
    <property type="match status" value="1"/>
</dbReference>
<reference evidence="8 9" key="1">
    <citation type="submission" date="2024-11" db="EMBL/GenBank/DDBJ databases">
        <title>Adaptive evolution of stress response genes in parasites aligns with host niche diversity.</title>
        <authorList>
            <person name="Hahn C."/>
            <person name="Resl P."/>
        </authorList>
    </citation>
    <scope>NUCLEOTIDE SEQUENCE [LARGE SCALE GENOMIC DNA]</scope>
    <source>
        <strain evidence="8">EGGRZ-B1_66</strain>
        <tissue evidence="8">Body</tissue>
    </source>
</reference>
<feature type="region of interest" description="Disordered" evidence="5">
    <location>
        <begin position="457"/>
        <end position="481"/>
    </location>
</feature>
<dbReference type="InterPro" id="IPR052954">
    <property type="entry name" value="GPCR-Ligand_Int"/>
</dbReference>
<feature type="transmembrane region" description="Helical" evidence="6">
    <location>
        <begin position="327"/>
        <end position="350"/>
    </location>
</feature>
<evidence type="ECO:0000256" key="4">
    <source>
        <dbReference type="ARBA" id="ARBA00023136"/>
    </source>
</evidence>
<protein>
    <recommendedName>
        <fullName evidence="7">G-protein coupled receptors family 1 profile domain-containing protein</fullName>
    </recommendedName>
</protein>
<evidence type="ECO:0000256" key="3">
    <source>
        <dbReference type="ARBA" id="ARBA00022989"/>
    </source>
</evidence>
<dbReference type="SUPFAM" id="SSF81321">
    <property type="entry name" value="Family A G protein-coupled receptor-like"/>
    <property type="match status" value="1"/>
</dbReference>
<dbReference type="Proteomes" id="UP001626550">
    <property type="component" value="Unassembled WGS sequence"/>
</dbReference>
<dbReference type="GO" id="GO:0016020">
    <property type="term" value="C:membrane"/>
    <property type="evidence" value="ECO:0007669"/>
    <property type="project" value="UniProtKB-SubCell"/>
</dbReference>
<comment type="subcellular location">
    <subcellularLocation>
        <location evidence="1">Membrane</location>
    </subcellularLocation>
</comment>
<feature type="transmembrane region" description="Helical" evidence="6">
    <location>
        <begin position="186"/>
        <end position="215"/>
    </location>
</feature>
<evidence type="ECO:0000256" key="6">
    <source>
        <dbReference type="SAM" id="Phobius"/>
    </source>
</evidence>
<feature type="transmembrane region" description="Helical" evidence="6">
    <location>
        <begin position="283"/>
        <end position="307"/>
    </location>
</feature>
<accession>A0ABD2PP95</accession>
<dbReference type="AlphaFoldDB" id="A0ABD2PP95"/>
<name>A0ABD2PP95_9PLAT</name>
<comment type="caution">
    <text evidence="8">The sequence shown here is derived from an EMBL/GenBank/DDBJ whole genome shotgun (WGS) entry which is preliminary data.</text>
</comment>
<keyword evidence="4 6" id="KW-0472">Membrane</keyword>
<feature type="transmembrane region" description="Helical" evidence="6">
    <location>
        <begin position="60"/>
        <end position="81"/>
    </location>
</feature>
<dbReference type="PANTHER" id="PTHR46641:SF2">
    <property type="entry name" value="FMRFAMIDE RECEPTOR"/>
    <property type="match status" value="1"/>
</dbReference>
<evidence type="ECO:0000313" key="8">
    <source>
        <dbReference type="EMBL" id="KAL3309316.1"/>
    </source>
</evidence>
<dbReference type="InterPro" id="IPR017452">
    <property type="entry name" value="GPCR_Rhodpsn_7TM"/>
</dbReference>
<feature type="transmembrane region" description="Helical" evidence="6">
    <location>
        <begin position="106"/>
        <end position="127"/>
    </location>
</feature>
<gene>
    <name evidence="8" type="ORF">Ciccas_012138</name>
</gene>
<evidence type="ECO:0000256" key="2">
    <source>
        <dbReference type="ARBA" id="ARBA00022692"/>
    </source>
</evidence>
<feature type="transmembrane region" description="Helical" evidence="6">
    <location>
        <begin position="143"/>
        <end position="166"/>
    </location>
</feature>
<dbReference type="PROSITE" id="PS50262">
    <property type="entry name" value="G_PROTEIN_RECEP_F1_2"/>
    <property type="match status" value="1"/>
</dbReference>
<dbReference type="Gene3D" id="1.20.1070.10">
    <property type="entry name" value="Rhodopsin 7-helix transmembrane proteins"/>
    <property type="match status" value="1"/>
</dbReference>
<feature type="compositionally biased region" description="Low complexity" evidence="5">
    <location>
        <begin position="467"/>
        <end position="479"/>
    </location>
</feature>
<evidence type="ECO:0000259" key="7">
    <source>
        <dbReference type="PROSITE" id="PS50262"/>
    </source>
</evidence>
<feature type="domain" description="G-protein coupled receptors family 1 profile" evidence="7">
    <location>
        <begin position="39"/>
        <end position="343"/>
    </location>
</feature>
<keyword evidence="3 6" id="KW-1133">Transmembrane helix</keyword>
<keyword evidence="2 6" id="KW-0812">Transmembrane</keyword>
<sequence>MHEFCGSNSSDPYAKRLGFLCDYFWIWYMPLIISIGLVGNLLCVVFLFKSRLFAPNMLLWLVSICFGDIMTVAMEGVWISYKFHHLVDFRDYNIYVCKIHTAFSHYFFYFSAYMQCFLSIERAYIVLRPLRARRNSSSLKKNICLHICTSLLLLLPVSIYLVYWTVEDSNCSPPRGEKDKYHNTSTIIQSTVWGLIPLSIMITATVIICCSICNINNTFTKSSSSGSSNKSRFFNTNKRHFSEVNTPSLTNERSSKKRFRAHSVSTVPSGFQRHGGSDNSAHLTTLLVCMNIWYLITNFPFLSYLLYTNFVARNNLSKDKHRFFFYLTRSLCFLNYSFDWFFYCVAGRIFRRRVIQLMHRYFHMCFSGRRSRTEHTLFYDSRRTTDLRKISSVQKTTFLHPSYDGTNTRLNSTSRSASNMSLQSFIDDTPKPPVKITSRTCFKWKFSISFAPKNLVPKRKSKKKETSTSSTAAQEPTSQCPVHQPQETFTRLYHCPVHCNCKHVYYIINHHHPSSNCLQE</sequence>
<feature type="transmembrane region" description="Helical" evidence="6">
    <location>
        <begin position="25"/>
        <end position="48"/>
    </location>
</feature>
<evidence type="ECO:0000256" key="1">
    <source>
        <dbReference type="ARBA" id="ARBA00004370"/>
    </source>
</evidence>
<organism evidence="8 9">
    <name type="scientific">Cichlidogyrus casuarinus</name>
    <dbReference type="NCBI Taxonomy" id="1844966"/>
    <lineage>
        <taxon>Eukaryota</taxon>
        <taxon>Metazoa</taxon>
        <taxon>Spiralia</taxon>
        <taxon>Lophotrochozoa</taxon>
        <taxon>Platyhelminthes</taxon>
        <taxon>Monogenea</taxon>
        <taxon>Monopisthocotylea</taxon>
        <taxon>Dactylogyridea</taxon>
        <taxon>Ancyrocephalidae</taxon>
        <taxon>Cichlidogyrus</taxon>
    </lineage>
</organism>
<keyword evidence="9" id="KW-1185">Reference proteome</keyword>
<evidence type="ECO:0000313" key="9">
    <source>
        <dbReference type="Proteomes" id="UP001626550"/>
    </source>
</evidence>
<dbReference type="InterPro" id="IPR000276">
    <property type="entry name" value="GPCR_Rhodpsn"/>
</dbReference>
<evidence type="ECO:0000256" key="5">
    <source>
        <dbReference type="SAM" id="MobiDB-lite"/>
    </source>
</evidence>